<protein>
    <submittedName>
        <fullName evidence="2">Uncharacterized protein</fullName>
    </submittedName>
</protein>
<dbReference type="RefSeq" id="XP_004184087.1">
    <property type="nucleotide sequence ID" value="XM_004184039.1"/>
</dbReference>
<evidence type="ECO:0000256" key="1">
    <source>
        <dbReference type="SAM" id="MobiDB-lite"/>
    </source>
</evidence>
<feature type="compositionally biased region" description="Acidic residues" evidence="1">
    <location>
        <begin position="38"/>
        <end position="50"/>
    </location>
</feature>
<accession>A0A0A1TW78</accession>
<dbReference type="GeneID" id="14883561"/>
<reference evidence="2 3" key="1">
    <citation type="submission" date="2012-10" db="EMBL/GenBank/DDBJ databases">
        <authorList>
            <person name="Zafar N."/>
            <person name="Inman J."/>
            <person name="Hall N."/>
            <person name="Lorenzi H."/>
            <person name="Caler E."/>
        </authorList>
    </citation>
    <scope>NUCLEOTIDE SEQUENCE [LARGE SCALE GENOMIC DNA]</scope>
    <source>
        <strain evidence="2 3">IP1</strain>
    </source>
</reference>
<feature type="region of interest" description="Disordered" evidence="1">
    <location>
        <begin position="24"/>
        <end position="50"/>
    </location>
</feature>
<proteinExistence type="predicted"/>
<sequence length="104" mass="12051">MPTFCHEFSPLLVVTPMHTPMVLEEQENEEETHQSVDQQEDGVFDLDEDIGDDDFEEEESVDSEEQDAINEIMQRVDQLKKDGDKRNKMLGEMIKKNSTTNALY</sequence>
<keyword evidence="3" id="KW-1185">Reference proteome</keyword>
<gene>
    <name evidence="2" type="ORF">EIN_174160</name>
</gene>
<name>A0A0A1TW78_ENTIV</name>
<dbReference type="EMBL" id="KB207112">
    <property type="protein sequence ID" value="ELP84741.1"/>
    <property type="molecule type" value="Genomic_DNA"/>
</dbReference>
<organism evidence="2 3">
    <name type="scientific">Entamoeba invadens IP1</name>
    <dbReference type="NCBI Taxonomy" id="370355"/>
    <lineage>
        <taxon>Eukaryota</taxon>
        <taxon>Amoebozoa</taxon>
        <taxon>Evosea</taxon>
        <taxon>Archamoebae</taxon>
        <taxon>Mastigamoebida</taxon>
        <taxon>Entamoebidae</taxon>
        <taxon>Entamoeba</taxon>
    </lineage>
</organism>
<dbReference type="VEuPathDB" id="AmoebaDB:EIN_174160"/>
<evidence type="ECO:0000313" key="2">
    <source>
        <dbReference type="EMBL" id="ELP84741.1"/>
    </source>
</evidence>
<feature type="compositionally biased region" description="Basic and acidic residues" evidence="1">
    <location>
        <begin position="80"/>
        <end position="95"/>
    </location>
</feature>
<evidence type="ECO:0000313" key="3">
    <source>
        <dbReference type="Proteomes" id="UP000014680"/>
    </source>
</evidence>
<dbReference type="KEGG" id="eiv:EIN_174160"/>
<dbReference type="Proteomes" id="UP000014680">
    <property type="component" value="Unassembled WGS sequence"/>
</dbReference>
<feature type="region of interest" description="Disordered" evidence="1">
    <location>
        <begin position="80"/>
        <end position="104"/>
    </location>
</feature>
<dbReference type="AlphaFoldDB" id="A0A0A1TW78"/>